<dbReference type="Proteomes" id="UP000784294">
    <property type="component" value="Unassembled WGS sequence"/>
</dbReference>
<name>A0A448X1K8_9PLAT</name>
<sequence length="78" mass="8864">MSGLPSLSHCTVPGNFDQIRRTKTDPEARLFFRHVQVMRKWLPMQMWGWRCLPEVGNTPPATALLTAALMTPSLVHPH</sequence>
<dbReference type="AlphaFoldDB" id="A0A448X1K8"/>
<keyword evidence="2" id="KW-1185">Reference proteome</keyword>
<protein>
    <submittedName>
        <fullName evidence="1">Uncharacterized protein</fullName>
    </submittedName>
</protein>
<proteinExistence type="predicted"/>
<evidence type="ECO:0000313" key="1">
    <source>
        <dbReference type="EMBL" id="VEL25865.1"/>
    </source>
</evidence>
<organism evidence="1 2">
    <name type="scientific">Protopolystoma xenopodis</name>
    <dbReference type="NCBI Taxonomy" id="117903"/>
    <lineage>
        <taxon>Eukaryota</taxon>
        <taxon>Metazoa</taxon>
        <taxon>Spiralia</taxon>
        <taxon>Lophotrochozoa</taxon>
        <taxon>Platyhelminthes</taxon>
        <taxon>Monogenea</taxon>
        <taxon>Polyopisthocotylea</taxon>
        <taxon>Polystomatidea</taxon>
        <taxon>Polystomatidae</taxon>
        <taxon>Protopolystoma</taxon>
    </lineage>
</organism>
<accession>A0A448X1K8</accession>
<reference evidence="1" key="1">
    <citation type="submission" date="2018-11" db="EMBL/GenBank/DDBJ databases">
        <authorList>
            <consortium name="Pathogen Informatics"/>
        </authorList>
    </citation>
    <scope>NUCLEOTIDE SEQUENCE</scope>
</reference>
<gene>
    <name evidence="1" type="ORF">PXEA_LOCUS19305</name>
</gene>
<dbReference type="EMBL" id="CAAALY010076724">
    <property type="protein sequence ID" value="VEL25865.1"/>
    <property type="molecule type" value="Genomic_DNA"/>
</dbReference>
<evidence type="ECO:0000313" key="2">
    <source>
        <dbReference type="Proteomes" id="UP000784294"/>
    </source>
</evidence>
<comment type="caution">
    <text evidence="1">The sequence shown here is derived from an EMBL/GenBank/DDBJ whole genome shotgun (WGS) entry which is preliminary data.</text>
</comment>